<dbReference type="EMBL" id="LT629695">
    <property type="protein sequence ID" value="SDH86186.1"/>
    <property type="molecule type" value="Genomic_DNA"/>
</dbReference>
<sequence>MTLLDERETSASNDVAMSPQERKARRARIRRWIFPAVSLVVIIGVVVTTVLLMNSGITEDRPPTADEISADNTSQMTDAGRAYIAQRQTASFNLSDLPLTADEVGMADDDTVVASSSIGLIQTTFFVGRGGGIDGEGYFRSLMRQMTVTTEGGVVTSIAAELDTFGWAEFPAIVRAMQDGTTQFGWEFTPAMQAQLEDEVGAAVRDGESYATSFDAGTAMGIPVGAEVACDGGGNCSLVYVLEPTEVATGS</sequence>
<dbReference type="OrthoDB" id="5126736at2"/>
<evidence type="ECO:0000256" key="1">
    <source>
        <dbReference type="SAM" id="MobiDB-lite"/>
    </source>
</evidence>
<gene>
    <name evidence="3" type="ORF">SAMN04489720_2637</name>
</gene>
<keyword evidence="4" id="KW-1185">Reference proteome</keyword>
<evidence type="ECO:0000313" key="4">
    <source>
        <dbReference type="Proteomes" id="UP000198822"/>
    </source>
</evidence>
<name>A0A1G8FW41_9MICO</name>
<reference evidence="4" key="1">
    <citation type="submission" date="2016-10" db="EMBL/GenBank/DDBJ databases">
        <authorList>
            <person name="Varghese N."/>
            <person name="Submissions S."/>
        </authorList>
    </citation>
    <scope>NUCLEOTIDE SEQUENCE [LARGE SCALE GENOMIC DNA]</scope>
    <source>
        <strain evidence="4">DSM 22002</strain>
    </source>
</reference>
<evidence type="ECO:0000256" key="2">
    <source>
        <dbReference type="SAM" id="Phobius"/>
    </source>
</evidence>
<feature type="transmembrane region" description="Helical" evidence="2">
    <location>
        <begin position="32"/>
        <end position="53"/>
    </location>
</feature>
<dbReference type="AlphaFoldDB" id="A0A1G8FW41"/>
<organism evidence="3 4">
    <name type="scientific">Agrococcus jejuensis</name>
    <dbReference type="NCBI Taxonomy" id="399736"/>
    <lineage>
        <taxon>Bacteria</taxon>
        <taxon>Bacillati</taxon>
        <taxon>Actinomycetota</taxon>
        <taxon>Actinomycetes</taxon>
        <taxon>Micrococcales</taxon>
        <taxon>Microbacteriaceae</taxon>
        <taxon>Agrococcus</taxon>
    </lineage>
</organism>
<keyword evidence="2" id="KW-0812">Transmembrane</keyword>
<evidence type="ECO:0000313" key="3">
    <source>
        <dbReference type="EMBL" id="SDH86186.1"/>
    </source>
</evidence>
<proteinExistence type="predicted"/>
<keyword evidence="2" id="KW-1133">Transmembrane helix</keyword>
<dbReference type="Proteomes" id="UP000198822">
    <property type="component" value="Chromosome I"/>
</dbReference>
<dbReference type="STRING" id="399736.SAMN04489720_2637"/>
<accession>A0A1G8FW41</accession>
<dbReference type="RefSeq" id="WP_092505694.1">
    <property type="nucleotide sequence ID" value="NZ_LT629695.1"/>
</dbReference>
<feature type="region of interest" description="Disordered" evidence="1">
    <location>
        <begin position="1"/>
        <end position="21"/>
    </location>
</feature>
<protein>
    <submittedName>
        <fullName evidence="3">Uncharacterized protein</fullName>
    </submittedName>
</protein>
<keyword evidence="2" id="KW-0472">Membrane</keyword>